<evidence type="ECO:0000313" key="2">
    <source>
        <dbReference type="Proteomes" id="UP000182204"/>
    </source>
</evidence>
<dbReference type="Proteomes" id="UP000182204">
    <property type="component" value="Chromosome"/>
</dbReference>
<name>A0A1L3NHE6_CLOSG</name>
<organism evidence="1 2">
    <name type="scientific">Clostridium sporogenes</name>
    <dbReference type="NCBI Taxonomy" id="1509"/>
    <lineage>
        <taxon>Bacteria</taxon>
        <taxon>Bacillati</taxon>
        <taxon>Bacillota</taxon>
        <taxon>Clostridia</taxon>
        <taxon>Eubacteriales</taxon>
        <taxon>Clostridiaceae</taxon>
        <taxon>Clostridium</taxon>
    </lineage>
</organism>
<accession>A0A1L3NHE6</accession>
<sequence length="68" mass="7735">MIKQLSLFDNDIPQIGQKIQYISCGKKYNGIVKGYSYGNKYIDCTTNQKGFSGVSLHILNKGKNWFVK</sequence>
<dbReference type="EMBL" id="CP013243">
    <property type="protein sequence ID" value="APH15501.1"/>
    <property type="molecule type" value="Genomic_DNA"/>
</dbReference>
<reference evidence="1 2" key="1">
    <citation type="submission" date="2015-11" db="EMBL/GenBank/DDBJ databases">
        <authorList>
            <person name="Hill K.K."/>
            <person name="Shirey T.B."/>
            <person name="Raphael B."/>
            <person name="Daligault H.E."/>
            <person name="Davenport K.W."/>
            <person name="Bruce D.C."/>
            <person name="Foley B.T."/>
            <person name="Johnson S.L."/>
        </authorList>
    </citation>
    <scope>NUCLEOTIDE SEQUENCE [LARGE SCALE GENOMIC DNA]</scope>
    <source>
        <strain evidence="1 2">CDC_1632</strain>
    </source>
</reference>
<dbReference type="AlphaFoldDB" id="A0A1L3NHE6"/>
<proteinExistence type="predicted"/>
<protein>
    <submittedName>
        <fullName evidence="1">Uncharacterized protein</fullName>
    </submittedName>
</protein>
<evidence type="ECO:0000313" key="1">
    <source>
        <dbReference type="EMBL" id="APH15501.1"/>
    </source>
</evidence>
<dbReference type="RefSeq" id="WP_072587043.1">
    <property type="nucleotide sequence ID" value="NZ_CP013243.1"/>
</dbReference>
<gene>
    <name evidence="1" type="ORF">NPD5_3914</name>
</gene>